<evidence type="ECO:0000259" key="4">
    <source>
        <dbReference type="PROSITE" id="PS50995"/>
    </source>
</evidence>
<dbReference type="PROSITE" id="PS01117">
    <property type="entry name" value="HTH_MARR_1"/>
    <property type="match status" value="1"/>
</dbReference>
<evidence type="ECO:0000256" key="3">
    <source>
        <dbReference type="ARBA" id="ARBA00023163"/>
    </source>
</evidence>
<dbReference type="RefSeq" id="WP_079646546.1">
    <property type="nucleotide sequence ID" value="NZ_FUYM01000001.1"/>
</dbReference>
<dbReference type="SUPFAM" id="SSF46785">
    <property type="entry name" value="Winged helix' DNA-binding domain"/>
    <property type="match status" value="1"/>
</dbReference>
<dbReference type="Pfam" id="PF12802">
    <property type="entry name" value="MarR_2"/>
    <property type="match status" value="1"/>
</dbReference>
<dbReference type="PANTHER" id="PTHR33164">
    <property type="entry name" value="TRANSCRIPTIONAL REGULATOR, MARR FAMILY"/>
    <property type="match status" value="1"/>
</dbReference>
<keyword evidence="1" id="KW-0805">Transcription regulation</keyword>
<dbReference type="InterPro" id="IPR036390">
    <property type="entry name" value="WH_DNA-bd_sf"/>
</dbReference>
<protein>
    <submittedName>
        <fullName evidence="5">DNA-binding transcriptional regulator, MarR family</fullName>
    </submittedName>
</protein>
<dbReference type="GO" id="GO:0006950">
    <property type="term" value="P:response to stress"/>
    <property type="evidence" value="ECO:0007669"/>
    <property type="project" value="TreeGrafter"/>
</dbReference>
<dbReference type="Proteomes" id="UP000189818">
    <property type="component" value="Unassembled WGS sequence"/>
</dbReference>
<dbReference type="PROSITE" id="PS50995">
    <property type="entry name" value="HTH_MARR_2"/>
    <property type="match status" value="1"/>
</dbReference>
<dbReference type="InterPro" id="IPR023187">
    <property type="entry name" value="Tscrpt_reg_MarR-type_CS"/>
</dbReference>
<dbReference type="OrthoDB" id="32523at2"/>
<keyword evidence="3" id="KW-0804">Transcription</keyword>
<organism evidence="5 6">
    <name type="scientific">Rhizorhabdus histidinilytica</name>
    <dbReference type="NCBI Taxonomy" id="439228"/>
    <lineage>
        <taxon>Bacteria</taxon>
        <taxon>Pseudomonadati</taxon>
        <taxon>Pseudomonadota</taxon>
        <taxon>Alphaproteobacteria</taxon>
        <taxon>Sphingomonadales</taxon>
        <taxon>Sphingomonadaceae</taxon>
        <taxon>Rhizorhabdus</taxon>
    </lineage>
</organism>
<keyword evidence="6" id="KW-1185">Reference proteome</keyword>
<dbReference type="GO" id="GO:0003700">
    <property type="term" value="F:DNA-binding transcription factor activity"/>
    <property type="evidence" value="ECO:0007669"/>
    <property type="project" value="InterPro"/>
</dbReference>
<dbReference type="InterPro" id="IPR000835">
    <property type="entry name" value="HTH_MarR-typ"/>
</dbReference>
<accession>A0A1T5A6S5</accession>
<evidence type="ECO:0000313" key="5">
    <source>
        <dbReference type="EMBL" id="SKB30373.1"/>
    </source>
</evidence>
<sequence length="177" mass="20257">MPKKPIEELEAGRDYYARLLPELDVEYFATMWHLSTVGHLVATDLDRIARKLGYSFADVHLLGSLGRDRRRALRATDLTSILYVSNAVLSTRVARLEKDGLLVRERCDDDKRAFELHLTDKGRTLIKDAIWLIASEAKIVQLFRRLATADREALSRILGEMHEQLDRDFVGVPHSDD</sequence>
<dbReference type="GO" id="GO:0003677">
    <property type="term" value="F:DNA binding"/>
    <property type="evidence" value="ECO:0007669"/>
    <property type="project" value="UniProtKB-KW"/>
</dbReference>
<dbReference type="AlphaFoldDB" id="A0A1T5A6S5"/>
<evidence type="ECO:0000256" key="1">
    <source>
        <dbReference type="ARBA" id="ARBA00023015"/>
    </source>
</evidence>
<name>A0A1T5A6S5_9SPHN</name>
<dbReference type="InterPro" id="IPR039422">
    <property type="entry name" value="MarR/SlyA-like"/>
</dbReference>
<reference evidence="6" key="1">
    <citation type="submission" date="2017-02" db="EMBL/GenBank/DDBJ databases">
        <authorList>
            <person name="Varghese N."/>
            <person name="Submissions S."/>
        </authorList>
    </citation>
    <scope>NUCLEOTIDE SEQUENCE [LARGE SCALE GENOMIC DNA]</scope>
    <source>
        <strain evidence="6">UM2</strain>
    </source>
</reference>
<feature type="domain" description="HTH marR-type" evidence="4">
    <location>
        <begin position="24"/>
        <end position="163"/>
    </location>
</feature>
<gene>
    <name evidence="5" type="ORF">SAMN06295920_101625</name>
</gene>
<evidence type="ECO:0000256" key="2">
    <source>
        <dbReference type="ARBA" id="ARBA00023125"/>
    </source>
</evidence>
<evidence type="ECO:0000313" key="6">
    <source>
        <dbReference type="Proteomes" id="UP000189818"/>
    </source>
</evidence>
<proteinExistence type="predicted"/>
<dbReference type="EMBL" id="FUYM01000001">
    <property type="protein sequence ID" value="SKB30373.1"/>
    <property type="molecule type" value="Genomic_DNA"/>
</dbReference>
<dbReference type="InterPro" id="IPR036388">
    <property type="entry name" value="WH-like_DNA-bd_sf"/>
</dbReference>
<dbReference type="STRING" id="439228.SAMN06295920_101625"/>
<keyword evidence="2 5" id="KW-0238">DNA-binding</keyword>
<dbReference type="SMART" id="SM00347">
    <property type="entry name" value="HTH_MARR"/>
    <property type="match status" value="1"/>
</dbReference>
<dbReference type="Gene3D" id="1.10.10.10">
    <property type="entry name" value="Winged helix-like DNA-binding domain superfamily/Winged helix DNA-binding domain"/>
    <property type="match status" value="1"/>
</dbReference>
<dbReference type="PRINTS" id="PR00598">
    <property type="entry name" value="HTHMARR"/>
</dbReference>
<dbReference type="PANTHER" id="PTHR33164:SF43">
    <property type="entry name" value="HTH-TYPE TRANSCRIPTIONAL REPRESSOR YETL"/>
    <property type="match status" value="1"/>
</dbReference>